<accession>A0ABN8IKC2</accession>
<gene>
    <name evidence="1" type="ORF">IPOD504_LOCUS11119</name>
</gene>
<dbReference type="Proteomes" id="UP000837857">
    <property type="component" value="Chromosome 27"/>
</dbReference>
<reference evidence="1" key="1">
    <citation type="submission" date="2022-03" db="EMBL/GenBank/DDBJ databases">
        <authorList>
            <person name="Martin H S."/>
        </authorList>
    </citation>
    <scope>NUCLEOTIDE SEQUENCE</scope>
</reference>
<proteinExistence type="predicted"/>
<feature type="non-terminal residue" evidence="1">
    <location>
        <position position="1"/>
    </location>
</feature>
<organism evidence="1 2">
    <name type="scientific">Iphiclides podalirius</name>
    <name type="common">scarce swallowtail</name>
    <dbReference type="NCBI Taxonomy" id="110791"/>
    <lineage>
        <taxon>Eukaryota</taxon>
        <taxon>Metazoa</taxon>
        <taxon>Ecdysozoa</taxon>
        <taxon>Arthropoda</taxon>
        <taxon>Hexapoda</taxon>
        <taxon>Insecta</taxon>
        <taxon>Pterygota</taxon>
        <taxon>Neoptera</taxon>
        <taxon>Endopterygota</taxon>
        <taxon>Lepidoptera</taxon>
        <taxon>Glossata</taxon>
        <taxon>Ditrysia</taxon>
        <taxon>Papilionoidea</taxon>
        <taxon>Papilionidae</taxon>
        <taxon>Papilioninae</taxon>
        <taxon>Iphiclides</taxon>
    </lineage>
</organism>
<evidence type="ECO:0000313" key="2">
    <source>
        <dbReference type="Proteomes" id="UP000837857"/>
    </source>
</evidence>
<sequence>MVAERRVSLFITRRNEQRNRTIKLCDASTPLRQRRFASFCVISRRFASARGRQASVCAEQALAGQVARRSGLRQELENILRIIRPPPQDAPPDDSVKAKLLERQIAASRAKFPQDLNIRTQAVIVFRA</sequence>
<dbReference type="EMBL" id="OW152839">
    <property type="protein sequence ID" value="CAH2060622.1"/>
    <property type="molecule type" value="Genomic_DNA"/>
</dbReference>
<name>A0ABN8IKC2_9NEOP</name>
<protein>
    <submittedName>
        <fullName evidence="1">Uncharacterized protein</fullName>
    </submittedName>
</protein>
<keyword evidence="2" id="KW-1185">Reference proteome</keyword>
<evidence type="ECO:0000313" key="1">
    <source>
        <dbReference type="EMBL" id="CAH2060622.1"/>
    </source>
</evidence>